<dbReference type="InterPro" id="IPR023365">
    <property type="entry name" value="Sortase_dom-sf"/>
</dbReference>
<gene>
    <name evidence="3" type="ORF">A2174_00075</name>
</gene>
<dbReference type="Gene3D" id="2.40.260.10">
    <property type="entry name" value="Sortase"/>
    <property type="match status" value="1"/>
</dbReference>
<feature type="transmembrane region" description="Helical" evidence="2">
    <location>
        <begin position="194"/>
        <end position="219"/>
    </location>
</feature>
<keyword evidence="2" id="KW-0812">Transmembrane</keyword>
<evidence type="ECO:0000313" key="4">
    <source>
        <dbReference type="Proteomes" id="UP000177725"/>
    </source>
</evidence>
<dbReference type="PANTHER" id="PTHR43847:SF1">
    <property type="entry name" value="BLL3993 PROTEIN"/>
    <property type="match status" value="1"/>
</dbReference>
<protein>
    <recommendedName>
        <fullName evidence="5">Sortase</fullName>
    </recommendedName>
</protein>
<keyword evidence="1" id="KW-0378">Hydrolase</keyword>
<evidence type="ECO:0008006" key="5">
    <source>
        <dbReference type="Google" id="ProtNLM"/>
    </source>
</evidence>
<name>A0A1G2FBK2_9BACT</name>
<dbReference type="AlphaFoldDB" id="A0A1G2FBK2"/>
<accession>A0A1G2FBK2</accession>
<dbReference type="PANTHER" id="PTHR43847">
    <property type="entry name" value="BLL3993 PROTEIN"/>
    <property type="match status" value="1"/>
</dbReference>
<dbReference type="InterPro" id="IPR042003">
    <property type="entry name" value="Sortase_E"/>
</dbReference>
<dbReference type="Pfam" id="PF04203">
    <property type="entry name" value="Sortase"/>
    <property type="match status" value="1"/>
</dbReference>
<dbReference type="InterPro" id="IPR005754">
    <property type="entry name" value="Sortase"/>
</dbReference>
<evidence type="ECO:0000313" key="3">
    <source>
        <dbReference type="EMBL" id="OGZ34968.1"/>
    </source>
</evidence>
<proteinExistence type="predicted"/>
<dbReference type="EMBL" id="MHMV01000006">
    <property type="protein sequence ID" value="OGZ34968.1"/>
    <property type="molecule type" value="Genomic_DNA"/>
</dbReference>
<comment type="caution">
    <text evidence="3">The sequence shown here is derived from an EMBL/GenBank/DDBJ whole genome shotgun (WGS) entry which is preliminary data.</text>
</comment>
<dbReference type="Proteomes" id="UP000177725">
    <property type="component" value="Unassembled WGS sequence"/>
</dbReference>
<feature type="transmembrane region" description="Helical" evidence="2">
    <location>
        <begin position="6"/>
        <end position="28"/>
    </location>
</feature>
<keyword evidence="2" id="KW-1133">Transmembrane helix</keyword>
<keyword evidence="2" id="KW-0472">Membrane</keyword>
<feature type="transmembrane region" description="Helical" evidence="2">
    <location>
        <begin position="79"/>
        <end position="103"/>
    </location>
</feature>
<evidence type="ECO:0000256" key="1">
    <source>
        <dbReference type="ARBA" id="ARBA00022801"/>
    </source>
</evidence>
<feature type="transmembrane region" description="Helical" evidence="2">
    <location>
        <begin position="40"/>
        <end position="67"/>
    </location>
</feature>
<dbReference type="SUPFAM" id="SSF63817">
    <property type="entry name" value="Sortase"/>
    <property type="match status" value="1"/>
</dbReference>
<feature type="transmembrane region" description="Helical" evidence="2">
    <location>
        <begin position="124"/>
        <end position="155"/>
    </location>
</feature>
<dbReference type="CDD" id="cd05830">
    <property type="entry name" value="Sortase_E"/>
    <property type="match status" value="1"/>
</dbReference>
<sequence>MNQKKALFGLFYFCSKPLTKQLISFIITYSMVNIKTDKKIPVLGCLAKAGFLSVFIWFLAIIINAILGSPKMGISAMSAFFIFLFLMSFFVWVIFWSILSLHLGKKQGKLSEFGAYQFIRHPMYSAIIFLFFPAIAILLRSWILIIACLPIYLIWRSAIADEDSQLKNTFGEVFANYKKNVRPFFPNFLKINKYIFFGVSTLAFFLIIFVGLNFSAFYLRAVSWQEEGEEITPIKIEKTENINVLPASENIPPRPKPIYNEPNSIIISKIGIRAPLVFASGVSQKELNAALNQGVLVYPGSKLPGEAGEVFLTGHSSTYIWNKTPFGQVFTLLDKLEIGDIVTVYYGQHKFDYQVTNKFVTTPDKVALKSASDTKTITLFTCWPIGTTWKRLVVEGAEIE</sequence>
<dbReference type="GO" id="GO:0016787">
    <property type="term" value="F:hydrolase activity"/>
    <property type="evidence" value="ECO:0007669"/>
    <property type="project" value="UniProtKB-KW"/>
</dbReference>
<organism evidence="3 4">
    <name type="scientific">Candidatus Portnoybacteria bacterium RBG_13_41_18</name>
    <dbReference type="NCBI Taxonomy" id="1801991"/>
    <lineage>
        <taxon>Bacteria</taxon>
        <taxon>Candidatus Portnoyibacteriota</taxon>
    </lineage>
</organism>
<reference evidence="3 4" key="1">
    <citation type="journal article" date="2016" name="Nat. Commun.">
        <title>Thousands of microbial genomes shed light on interconnected biogeochemical processes in an aquifer system.</title>
        <authorList>
            <person name="Anantharaman K."/>
            <person name="Brown C.T."/>
            <person name="Hug L.A."/>
            <person name="Sharon I."/>
            <person name="Castelle C.J."/>
            <person name="Probst A.J."/>
            <person name="Thomas B.C."/>
            <person name="Singh A."/>
            <person name="Wilkins M.J."/>
            <person name="Karaoz U."/>
            <person name="Brodie E.L."/>
            <person name="Williams K.H."/>
            <person name="Hubbard S.S."/>
            <person name="Banfield J.F."/>
        </authorList>
    </citation>
    <scope>NUCLEOTIDE SEQUENCE [LARGE SCALE GENOMIC DNA]</scope>
</reference>
<dbReference type="NCBIfam" id="TIGR01076">
    <property type="entry name" value="sortase_fam"/>
    <property type="match status" value="1"/>
</dbReference>
<dbReference type="Gene3D" id="1.20.120.1630">
    <property type="match status" value="1"/>
</dbReference>
<evidence type="ECO:0000256" key="2">
    <source>
        <dbReference type="SAM" id="Phobius"/>
    </source>
</evidence>
<dbReference type="InterPro" id="IPR052527">
    <property type="entry name" value="Metal_cation-efflux_comp"/>
</dbReference>